<evidence type="ECO:0000256" key="7">
    <source>
        <dbReference type="ARBA" id="ARBA00022692"/>
    </source>
</evidence>
<comment type="subcellular location">
    <subcellularLocation>
        <location evidence="1">Cell membrane</location>
        <topology evidence="1">Multi-pass membrane protein</topology>
    </subcellularLocation>
</comment>
<evidence type="ECO:0000256" key="2">
    <source>
        <dbReference type="ARBA" id="ARBA00006024"/>
    </source>
</evidence>
<evidence type="ECO:0000256" key="10">
    <source>
        <dbReference type="ARBA" id="ARBA00022741"/>
    </source>
</evidence>
<dbReference type="Gene3D" id="3.40.50.1000">
    <property type="entry name" value="HAD superfamily/HAD-like"/>
    <property type="match status" value="1"/>
</dbReference>
<dbReference type="PRINTS" id="PR00119">
    <property type="entry name" value="CATATPASE"/>
</dbReference>
<feature type="transmembrane region" description="Helical" evidence="19">
    <location>
        <begin position="455"/>
        <end position="480"/>
    </location>
</feature>
<dbReference type="SFLD" id="SFLDS00003">
    <property type="entry name" value="Haloacid_Dehalogenase"/>
    <property type="match status" value="1"/>
</dbReference>
<dbReference type="FunFam" id="2.70.150.10:FF:000002">
    <property type="entry name" value="Copper-transporting ATPase 1, putative"/>
    <property type="match status" value="1"/>
</dbReference>
<dbReference type="InterPro" id="IPR006121">
    <property type="entry name" value="HMA_dom"/>
</dbReference>
<keyword evidence="13" id="KW-0460">Magnesium</keyword>
<dbReference type="InterPro" id="IPR017969">
    <property type="entry name" value="Heavy-metal-associated_CS"/>
</dbReference>
<keyword evidence="10" id="KW-0547">Nucleotide-binding</keyword>
<sequence>MSEKKKTVIGVQGMHCASCAITIEGALKREPGVSSANVNFGTEKAVVEFDAEKTSEQKLVGVIKELGYTPIGPGASSPNVGRASARLKVMGMASPHCAGLVTKALGNTPGVLSTKVDFSSERAEVSFDAGKVSLPQIIVVIKEAGYEAFEEARETVDLEKQAREKEIRDQKTRLLVGALLSVPVFFGSFPEWFSWVPPWLSSHWVLWLLATPVQFWVGWQFYRGFWVALKNKAADMNTLIAIGTSAAYFYSVAGILSQALFVPKDSMPVMYFDTAAIIITLIVLGRLLEAVARGKTSEAIKKLMGLAPKTARVERNGKEMEIPADQVQVGDIVVIRPGEKIPVDGVVIQGHSSVDESMISGESIPVEKKVGDTVIGATINKAGMLKFRATKVGKDTALAQIIKIVEEAQSSKAPIQRLADLVSAYFVPVVLFIAMAAALFWYFAGPALVSFPPGMSSFVFALTIFIAVLIIACPCALGLATPTAIMVGTGKGAEHGILIKSGEALERAHKLTAIVFDKTGTLTKGEPEVTDVVPLERLSENEVLRLAAIAEKHSEHPLGEAIVNGAKKQQLDVPDPDSFQSVTGKGVTAKFKDKEILLGNRRLMEDNKLSYSVYEKWIEKLEDAGKTVMLVAVDKTLVGLVAVADTLKEHSPAAVRTLQSMGLEVLMITGDNKRTGNAIGKQLGISRVLSEVLPEQKAAEIKKLQAEGKLVAMVGDGINDAPALTQADIGIALGSGTDIAMEAGHIVLVKDDLRDVVTAIDLSKYTMKKIKQNLFWAFAYNVALIPVAAGLLYPVLGLLLNPVFAAFAMAASSVSVVSNSLLMQGYKPKLR</sequence>
<keyword evidence="8" id="KW-0479">Metal-binding</keyword>
<dbReference type="GO" id="GO:0016887">
    <property type="term" value="F:ATP hydrolysis activity"/>
    <property type="evidence" value="ECO:0007669"/>
    <property type="project" value="InterPro"/>
</dbReference>
<feature type="transmembrane region" description="Helical" evidence="19">
    <location>
        <begin position="774"/>
        <end position="796"/>
    </location>
</feature>
<evidence type="ECO:0000256" key="17">
    <source>
        <dbReference type="ARBA" id="ARBA00023065"/>
    </source>
</evidence>
<dbReference type="Gene3D" id="2.70.150.10">
    <property type="entry name" value="Calcium-transporting ATPase, cytoplasmic transduction domain A"/>
    <property type="match status" value="1"/>
</dbReference>
<organism evidence="21 22">
    <name type="scientific">Candidatus Iainarchaeum sp</name>
    <dbReference type="NCBI Taxonomy" id="3101447"/>
    <lineage>
        <taxon>Archaea</taxon>
        <taxon>Candidatus Iainarchaeota</taxon>
        <taxon>Candidatus Iainarchaeia</taxon>
        <taxon>Candidatus Iainarchaeales</taxon>
        <taxon>Candidatus Iainarchaeaceae</taxon>
        <taxon>Candidatus Iainarchaeum</taxon>
    </lineage>
</organism>
<feature type="transmembrane region" description="Helical" evidence="19">
    <location>
        <begin position="238"/>
        <end position="262"/>
    </location>
</feature>
<evidence type="ECO:0000256" key="3">
    <source>
        <dbReference type="ARBA" id="ARBA00012517"/>
    </source>
</evidence>
<evidence type="ECO:0000256" key="13">
    <source>
        <dbReference type="ARBA" id="ARBA00022842"/>
    </source>
</evidence>
<dbReference type="InterPro" id="IPR059000">
    <property type="entry name" value="ATPase_P-type_domA"/>
</dbReference>
<dbReference type="NCBIfam" id="TIGR01525">
    <property type="entry name" value="ATPase-IB_hvy"/>
    <property type="match status" value="1"/>
</dbReference>
<dbReference type="Gene3D" id="3.30.70.100">
    <property type="match status" value="2"/>
</dbReference>
<evidence type="ECO:0000256" key="19">
    <source>
        <dbReference type="SAM" id="Phobius"/>
    </source>
</evidence>
<dbReference type="GO" id="GO:0005507">
    <property type="term" value="F:copper ion binding"/>
    <property type="evidence" value="ECO:0007669"/>
    <property type="project" value="InterPro"/>
</dbReference>
<dbReference type="PROSITE" id="PS01047">
    <property type="entry name" value="HMA_1"/>
    <property type="match status" value="1"/>
</dbReference>
<dbReference type="GO" id="GO:0055070">
    <property type="term" value="P:copper ion homeostasis"/>
    <property type="evidence" value="ECO:0007669"/>
    <property type="project" value="TreeGrafter"/>
</dbReference>
<dbReference type="Pfam" id="PF00702">
    <property type="entry name" value="Hydrolase"/>
    <property type="match status" value="1"/>
</dbReference>
<feature type="transmembrane region" description="Helical" evidence="19">
    <location>
        <begin position="268"/>
        <end position="288"/>
    </location>
</feature>
<dbReference type="GO" id="GO:0140581">
    <property type="term" value="F:P-type monovalent copper transporter activity"/>
    <property type="evidence" value="ECO:0007669"/>
    <property type="project" value="UniProtKB-EC"/>
</dbReference>
<evidence type="ECO:0000259" key="20">
    <source>
        <dbReference type="PROSITE" id="PS50846"/>
    </source>
</evidence>
<evidence type="ECO:0000256" key="18">
    <source>
        <dbReference type="ARBA" id="ARBA00023136"/>
    </source>
</evidence>
<dbReference type="SFLD" id="SFLDF00027">
    <property type="entry name" value="p-type_atpase"/>
    <property type="match status" value="1"/>
</dbReference>
<keyword evidence="17" id="KW-0406">Ion transport</keyword>
<dbReference type="NCBIfam" id="TIGR01494">
    <property type="entry name" value="ATPase_P-type"/>
    <property type="match status" value="1"/>
</dbReference>
<dbReference type="GO" id="GO:0005886">
    <property type="term" value="C:plasma membrane"/>
    <property type="evidence" value="ECO:0007669"/>
    <property type="project" value="UniProtKB-SubCell"/>
</dbReference>
<feature type="transmembrane region" description="Helical" evidence="19">
    <location>
        <begin position="174"/>
        <end position="193"/>
    </location>
</feature>
<dbReference type="FunFam" id="3.30.70.100:FF:000005">
    <property type="entry name" value="Copper-exporting P-type ATPase A"/>
    <property type="match status" value="1"/>
</dbReference>
<gene>
    <name evidence="21" type="ORF">J4203_02095</name>
</gene>
<dbReference type="PRINTS" id="PR00942">
    <property type="entry name" value="CUATPASEI"/>
</dbReference>
<dbReference type="GO" id="GO:0043682">
    <property type="term" value="F:P-type divalent copper transporter activity"/>
    <property type="evidence" value="ECO:0007669"/>
    <property type="project" value="TreeGrafter"/>
</dbReference>
<evidence type="ECO:0000256" key="6">
    <source>
        <dbReference type="ARBA" id="ARBA00022553"/>
    </source>
</evidence>
<dbReference type="NCBIfam" id="TIGR01511">
    <property type="entry name" value="ATPase-IB1_Cu"/>
    <property type="match status" value="1"/>
</dbReference>
<dbReference type="Gene3D" id="3.40.1110.10">
    <property type="entry name" value="Calcium-transporting ATPase, cytoplasmic domain N"/>
    <property type="match status" value="1"/>
</dbReference>
<dbReference type="Pfam" id="PF00403">
    <property type="entry name" value="HMA"/>
    <property type="match status" value="2"/>
</dbReference>
<dbReference type="AlphaFoldDB" id="A0A8T4LAM7"/>
<dbReference type="NCBIfam" id="TIGR00003">
    <property type="entry name" value="copper ion binding protein"/>
    <property type="match status" value="2"/>
</dbReference>
<evidence type="ECO:0000256" key="16">
    <source>
        <dbReference type="ARBA" id="ARBA00023008"/>
    </source>
</evidence>
<dbReference type="PROSITE" id="PS00154">
    <property type="entry name" value="ATPASE_E1_E2"/>
    <property type="match status" value="1"/>
</dbReference>
<dbReference type="Pfam" id="PF00122">
    <property type="entry name" value="E1-E2_ATPase"/>
    <property type="match status" value="1"/>
</dbReference>
<proteinExistence type="inferred from homology"/>
<keyword evidence="18 19" id="KW-0472">Membrane</keyword>
<comment type="caution">
    <text evidence="21">The sequence shown here is derived from an EMBL/GenBank/DDBJ whole genome shotgun (WGS) entry which is preliminary data.</text>
</comment>
<dbReference type="SUPFAM" id="SSF55008">
    <property type="entry name" value="HMA, heavy metal-associated domain"/>
    <property type="match status" value="2"/>
</dbReference>
<evidence type="ECO:0000256" key="9">
    <source>
        <dbReference type="ARBA" id="ARBA00022737"/>
    </source>
</evidence>
<feature type="domain" description="HMA" evidence="20">
    <location>
        <begin position="5"/>
        <end position="71"/>
    </location>
</feature>
<dbReference type="GO" id="GO:0005524">
    <property type="term" value="F:ATP binding"/>
    <property type="evidence" value="ECO:0007669"/>
    <property type="project" value="UniProtKB-KW"/>
</dbReference>
<keyword evidence="15 19" id="KW-1133">Transmembrane helix</keyword>
<feature type="transmembrane region" description="Helical" evidence="19">
    <location>
        <begin position="422"/>
        <end position="443"/>
    </location>
</feature>
<keyword evidence="6" id="KW-0597">Phosphoprotein</keyword>
<dbReference type="InterPro" id="IPR036163">
    <property type="entry name" value="HMA_dom_sf"/>
</dbReference>
<evidence type="ECO:0000256" key="5">
    <source>
        <dbReference type="ARBA" id="ARBA00022475"/>
    </source>
</evidence>
<dbReference type="SUPFAM" id="SSF81665">
    <property type="entry name" value="Calcium ATPase, transmembrane domain M"/>
    <property type="match status" value="1"/>
</dbReference>
<dbReference type="InterPro" id="IPR044492">
    <property type="entry name" value="P_typ_ATPase_HD_dom"/>
</dbReference>
<dbReference type="InterPro" id="IPR001757">
    <property type="entry name" value="P_typ_ATPase"/>
</dbReference>
<dbReference type="SUPFAM" id="SSF81653">
    <property type="entry name" value="Calcium ATPase, transduction domain A"/>
    <property type="match status" value="1"/>
</dbReference>
<evidence type="ECO:0000313" key="22">
    <source>
        <dbReference type="Proteomes" id="UP000678237"/>
    </source>
</evidence>
<comment type="similarity">
    <text evidence="2">Belongs to the cation transport ATPase (P-type) (TC 3.A.3) family. Type IB subfamily.</text>
</comment>
<keyword evidence="7 19" id="KW-0812">Transmembrane</keyword>
<keyword evidence="5" id="KW-1003">Cell membrane</keyword>
<dbReference type="InterPro" id="IPR023299">
    <property type="entry name" value="ATPase_P-typ_cyto_dom_N"/>
</dbReference>
<dbReference type="PANTHER" id="PTHR43520">
    <property type="entry name" value="ATP7, ISOFORM B"/>
    <property type="match status" value="1"/>
</dbReference>
<keyword evidence="4" id="KW-0813">Transport</keyword>
<feature type="domain" description="HMA" evidence="20">
    <location>
        <begin position="83"/>
        <end position="149"/>
    </location>
</feature>
<evidence type="ECO:0000256" key="11">
    <source>
        <dbReference type="ARBA" id="ARBA00022796"/>
    </source>
</evidence>
<dbReference type="EC" id="7.2.2.8" evidence="3"/>
<dbReference type="CDD" id="cd00371">
    <property type="entry name" value="HMA"/>
    <property type="match status" value="2"/>
</dbReference>
<reference evidence="21" key="1">
    <citation type="submission" date="2021-03" db="EMBL/GenBank/DDBJ databases">
        <authorList>
            <person name="Jaffe A."/>
        </authorList>
    </citation>
    <scope>NUCLEOTIDE SEQUENCE</scope>
    <source>
        <strain evidence="21">RIFCSPLOWO2_01_FULL_58_19</strain>
    </source>
</reference>
<dbReference type="InterPro" id="IPR023298">
    <property type="entry name" value="ATPase_P-typ_TM_dom_sf"/>
</dbReference>
<keyword evidence="11" id="KW-0187">Copper transport</keyword>
<keyword evidence="16" id="KW-0186">Copper</keyword>
<keyword evidence="14" id="KW-1278">Translocase</keyword>
<dbReference type="InterPro" id="IPR018303">
    <property type="entry name" value="ATPase_P-typ_P_site"/>
</dbReference>
<dbReference type="Proteomes" id="UP000678237">
    <property type="component" value="Unassembled WGS sequence"/>
</dbReference>
<dbReference type="SFLD" id="SFLDG00002">
    <property type="entry name" value="C1.7:_P-type_atpase_like"/>
    <property type="match status" value="1"/>
</dbReference>
<keyword evidence="12" id="KW-0067">ATP-binding</keyword>
<dbReference type="PRINTS" id="PR00943">
    <property type="entry name" value="CUATPASE"/>
</dbReference>
<dbReference type="CDD" id="cd02094">
    <property type="entry name" value="P-type_ATPase_Cu-like"/>
    <property type="match status" value="1"/>
</dbReference>
<dbReference type="PANTHER" id="PTHR43520:SF8">
    <property type="entry name" value="P-TYPE CU(+) TRANSPORTER"/>
    <property type="match status" value="1"/>
</dbReference>
<keyword evidence="9" id="KW-0677">Repeat</keyword>
<evidence type="ECO:0000256" key="12">
    <source>
        <dbReference type="ARBA" id="ARBA00022840"/>
    </source>
</evidence>
<dbReference type="PROSITE" id="PS50846">
    <property type="entry name" value="HMA_2"/>
    <property type="match status" value="2"/>
</dbReference>
<dbReference type="InterPro" id="IPR008250">
    <property type="entry name" value="ATPase_P-typ_transduc_dom_A_sf"/>
</dbReference>
<dbReference type="SUPFAM" id="SSF56784">
    <property type="entry name" value="HAD-like"/>
    <property type="match status" value="1"/>
</dbReference>
<dbReference type="InterPro" id="IPR027256">
    <property type="entry name" value="P-typ_ATPase_IB"/>
</dbReference>
<evidence type="ECO:0000313" key="21">
    <source>
        <dbReference type="EMBL" id="MBS3062639.1"/>
    </source>
</evidence>
<accession>A0A8T4LAM7</accession>
<evidence type="ECO:0000256" key="15">
    <source>
        <dbReference type="ARBA" id="ARBA00022989"/>
    </source>
</evidence>
<protein>
    <recommendedName>
        <fullName evidence="3">P-type Cu(+) transporter</fullName>
        <ecNumber evidence="3">7.2.2.8</ecNumber>
    </recommendedName>
</protein>
<evidence type="ECO:0000256" key="14">
    <source>
        <dbReference type="ARBA" id="ARBA00022967"/>
    </source>
</evidence>
<dbReference type="InterPro" id="IPR023214">
    <property type="entry name" value="HAD_sf"/>
</dbReference>
<evidence type="ECO:0000256" key="4">
    <source>
        <dbReference type="ARBA" id="ARBA00022448"/>
    </source>
</evidence>
<name>A0A8T4LAM7_9ARCH</name>
<feature type="transmembrane region" description="Helical" evidence="19">
    <location>
        <begin position="205"/>
        <end position="226"/>
    </location>
</feature>
<dbReference type="EMBL" id="JAGVWE010000002">
    <property type="protein sequence ID" value="MBS3062639.1"/>
    <property type="molecule type" value="Genomic_DNA"/>
</dbReference>
<evidence type="ECO:0000256" key="8">
    <source>
        <dbReference type="ARBA" id="ARBA00022723"/>
    </source>
</evidence>
<evidence type="ECO:0000256" key="1">
    <source>
        <dbReference type="ARBA" id="ARBA00004651"/>
    </source>
</evidence>
<dbReference type="InterPro" id="IPR036412">
    <property type="entry name" value="HAD-like_sf"/>
</dbReference>
<feature type="transmembrane region" description="Helical" evidence="19">
    <location>
        <begin position="802"/>
        <end position="822"/>
    </location>
</feature>
<dbReference type="FunFam" id="3.40.50.1000:FF:000144">
    <property type="entry name" value="copper-transporting ATPase 1 isoform X2"/>
    <property type="match status" value="1"/>
</dbReference>
<dbReference type="InterPro" id="IPR006122">
    <property type="entry name" value="HMA_Cu_ion-bd"/>
</dbReference>
<reference evidence="21" key="2">
    <citation type="submission" date="2021-05" db="EMBL/GenBank/DDBJ databases">
        <title>Protein family content uncovers lineage relationships and bacterial pathway maintenance mechanisms in DPANN archaea.</title>
        <authorList>
            <person name="Castelle C.J."/>
            <person name="Meheust R."/>
            <person name="Jaffe A.L."/>
            <person name="Seitz K."/>
            <person name="Gong X."/>
            <person name="Baker B.J."/>
            <person name="Banfield J.F."/>
        </authorList>
    </citation>
    <scope>NUCLEOTIDE SEQUENCE</scope>
    <source>
        <strain evidence="21">RIFCSPLOWO2_01_FULL_58_19</strain>
    </source>
</reference>